<feature type="region of interest" description="Disordered" evidence="1">
    <location>
        <begin position="66"/>
        <end position="98"/>
    </location>
</feature>
<feature type="compositionally biased region" description="Polar residues" evidence="1">
    <location>
        <begin position="359"/>
        <end position="369"/>
    </location>
</feature>
<feature type="compositionally biased region" description="Polar residues" evidence="1">
    <location>
        <begin position="411"/>
        <end position="444"/>
    </location>
</feature>
<feature type="region of interest" description="Disordered" evidence="1">
    <location>
        <begin position="1"/>
        <end position="33"/>
    </location>
</feature>
<feature type="compositionally biased region" description="Low complexity" evidence="1">
    <location>
        <begin position="622"/>
        <end position="634"/>
    </location>
</feature>
<sequence>MGKFTFPLPGRKQKPAPAPPPPPVGPLSKAQKVLGTAQISVDSPSTLSPSSKWGWDTRSNSGISIAVSGSTASHTDAGEMGLGILHEGEVANPSPRRELRWEDESEILPRCYNRQSTMADTTDAASLRRRQSSSTIASFYDKSKQPLSISQQTSNSAMAKGVPSKVHAMLDMDGTLSGVKDKKKKPARLDLSSLIPKSLSHRHLRPDVDRSHVLGPDMMTKSPSVMSMSPDMTPSPSKHRTDLFPRRKKTKESLREVQPSADSRQHVGRPSTSPNLHRPTKSTVTQLNLYNHYEQRFFAEVMGQETTGAEGHESPSPGRIPGKDAVPPLPSHPSRMQNPAKQQADISMNAALTPMSLVSPPTDSCSISSRHTRTSKASKKTDRSLTDLDLQKQSVLSLSSDSEDDGYEASYNGSLTVPPTSDGQASPTSPRSAMSQRSGANAPQDQGKGKSVKRTSFATTPQFLPIPEGSSSSNTTKFNPRLSSLNPNFSGKQSLSASRQDLRMSIASTSTSKTLVFGVSAHDHPQGPKIISMMRKNSAPTHPSWLPGADNNELEGFPTPPGARAHRPSLASVTSDHPTPPLSPTSVDFYLQSHHTSFAALDNGSIKSDKSGNKVDGRRRGSSTSSVNDSGSGRFMAVTRQEEMLLAALRMKRARMREDIIAEFEEDLDRNEHGIDRHVTNDSSASSSRISRQSSASTMRTGTHETGALSMRPQHHQQPQIRISAGSTKKKTEPNHIAASADRARSGSKSRSRSSSNSRSSSALGIRSANTIISPTARTVPTHRAMMSEIPSQILEEEPLEEEEEEEEEQEDDGVPRPDSPISPSAFPVPMAMTRKKQVRLSAVGNNQINIEAGWWNDSG</sequence>
<feature type="region of interest" description="Disordered" evidence="1">
    <location>
        <begin position="143"/>
        <end position="162"/>
    </location>
</feature>
<feature type="compositionally biased region" description="Low complexity" evidence="1">
    <location>
        <begin position="683"/>
        <end position="697"/>
    </location>
</feature>
<protein>
    <submittedName>
        <fullName evidence="2">Uncharacterized protein</fullName>
    </submittedName>
</protein>
<feature type="compositionally biased region" description="Low complexity" evidence="1">
    <location>
        <begin position="753"/>
        <end position="769"/>
    </location>
</feature>
<feature type="compositionally biased region" description="Basic and acidic residues" evidence="1">
    <location>
        <begin position="379"/>
        <end position="390"/>
    </location>
</feature>
<dbReference type="EMBL" id="MU858147">
    <property type="protein sequence ID" value="KAK4211524.1"/>
    <property type="molecule type" value="Genomic_DNA"/>
</dbReference>
<feature type="region of interest" description="Disordered" evidence="1">
    <location>
        <begin position="601"/>
        <end position="635"/>
    </location>
</feature>
<feature type="compositionally biased region" description="Acidic residues" evidence="1">
    <location>
        <begin position="795"/>
        <end position="813"/>
    </location>
</feature>
<feature type="compositionally biased region" description="Low complexity" evidence="1">
    <location>
        <begin position="222"/>
        <end position="236"/>
    </location>
</feature>
<feature type="region of interest" description="Disordered" evidence="1">
    <location>
        <begin position="555"/>
        <end position="587"/>
    </location>
</feature>
<dbReference type="Proteomes" id="UP001301769">
    <property type="component" value="Unassembled WGS sequence"/>
</dbReference>
<accession>A0AAN7B5Y9</accession>
<proteinExistence type="predicted"/>
<feature type="compositionally biased region" description="Polar residues" evidence="1">
    <location>
        <begin position="716"/>
        <end position="727"/>
    </location>
</feature>
<feature type="compositionally biased region" description="Basic and acidic residues" evidence="1">
    <location>
        <begin position="239"/>
        <end position="255"/>
    </location>
</feature>
<reference evidence="2" key="1">
    <citation type="journal article" date="2023" name="Mol. Phylogenet. Evol.">
        <title>Genome-scale phylogeny and comparative genomics of the fungal order Sordariales.</title>
        <authorList>
            <person name="Hensen N."/>
            <person name="Bonometti L."/>
            <person name="Westerberg I."/>
            <person name="Brannstrom I.O."/>
            <person name="Guillou S."/>
            <person name="Cros-Aarteil S."/>
            <person name="Calhoun S."/>
            <person name="Haridas S."/>
            <person name="Kuo A."/>
            <person name="Mondo S."/>
            <person name="Pangilinan J."/>
            <person name="Riley R."/>
            <person name="LaButti K."/>
            <person name="Andreopoulos B."/>
            <person name="Lipzen A."/>
            <person name="Chen C."/>
            <person name="Yan M."/>
            <person name="Daum C."/>
            <person name="Ng V."/>
            <person name="Clum A."/>
            <person name="Steindorff A."/>
            <person name="Ohm R.A."/>
            <person name="Martin F."/>
            <person name="Silar P."/>
            <person name="Natvig D.O."/>
            <person name="Lalanne C."/>
            <person name="Gautier V."/>
            <person name="Ament-Velasquez S.L."/>
            <person name="Kruys A."/>
            <person name="Hutchinson M.I."/>
            <person name="Powell A.J."/>
            <person name="Barry K."/>
            <person name="Miller A.N."/>
            <person name="Grigoriev I.V."/>
            <person name="Debuchy R."/>
            <person name="Gladieux P."/>
            <person name="Hiltunen Thoren M."/>
            <person name="Johannesson H."/>
        </authorList>
    </citation>
    <scope>NUCLEOTIDE SEQUENCE</scope>
    <source>
        <strain evidence="2">PSN293</strain>
    </source>
</reference>
<feature type="compositionally biased region" description="Polar residues" evidence="1">
    <location>
        <begin position="145"/>
        <end position="157"/>
    </location>
</feature>
<reference evidence="2" key="2">
    <citation type="submission" date="2023-05" db="EMBL/GenBank/DDBJ databases">
        <authorList>
            <consortium name="Lawrence Berkeley National Laboratory"/>
            <person name="Steindorff A."/>
            <person name="Hensen N."/>
            <person name="Bonometti L."/>
            <person name="Westerberg I."/>
            <person name="Brannstrom I.O."/>
            <person name="Guillou S."/>
            <person name="Cros-Aarteil S."/>
            <person name="Calhoun S."/>
            <person name="Haridas S."/>
            <person name="Kuo A."/>
            <person name="Mondo S."/>
            <person name="Pangilinan J."/>
            <person name="Riley R."/>
            <person name="Labutti K."/>
            <person name="Andreopoulos B."/>
            <person name="Lipzen A."/>
            <person name="Chen C."/>
            <person name="Yanf M."/>
            <person name="Daum C."/>
            <person name="Ng V."/>
            <person name="Clum A."/>
            <person name="Ohm R."/>
            <person name="Martin F."/>
            <person name="Silar P."/>
            <person name="Natvig D."/>
            <person name="Lalanne C."/>
            <person name="Gautier V."/>
            <person name="Ament-Velasquez S.L."/>
            <person name="Kruys A."/>
            <person name="Hutchinson M.I."/>
            <person name="Powell A.J."/>
            <person name="Barry K."/>
            <person name="Miller A.N."/>
            <person name="Grigoriev I.V."/>
            <person name="Debuchy R."/>
            <person name="Gladieux P."/>
            <person name="Thoren M.H."/>
            <person name="Johannesson H."/>
        </authorList>
    </citation>
    <scope>NUCLEOTIDE SEQUENCE</scope>
    <source>
        <strain evidence="2">PSN293</strain>
    </source>
</reference>
<gene>
    <name evidence="2" type="ORF">QBC37DRAFT_290111</name>
</gene>
<feature type="compositionally biased region" description="Polar residues" evidence="1">
    <location>
        <begin position="469"/>
        <end position="493"/>
    </location>
</feature>
<keyword evidence="3" id="KW-1185">Reference proteome</keyword>
<feature type="compositionally biased region" description="Pro residues" evidence="1">
    <location>
        <begin position="16"/>
        <end position="25"/>
    </location>
</feature>
<dbReference type="AlphaFoldDB" id="A0AAN7B5Y9"/>
<feature type="compositionally biased region" description="Polar residues" evidence="1">
    <location>
        <begin position="270"/>
        <end position="281"/>
    </location>
</feature>
<evidence type="ECO:0000313" key="2">
    <source>
        <dbReference type="EMBL" id="KAK4211524.1"/>
    </source>
</evidence>
<feature type="compositionally biased region" description="Polar residues" evidence="1">
    <location>
        <begin position="770"/>
        <end position="779"/>
    </location>
</feature>
<feature type="region of interest" description="Disordered" evidence="1">
    <location>
        <begin position="203"/>
        <end position="281"/>
    </location>
</feature>
<name>A0AAN7B5Y9_9PEZI</name>
<feature type="region of interest" description="Disordered" evidence="1">
    <location>
        <begin position="673"/>
        <end position="833"/>
    </location>
</feature>
<feature type="region of interest" description="Disordered" evidence="1">
    <location>
        <begin position="306"/>
        <end position="493"/>
    </location>
</feature>
<comment type="caution">
    <text evidence="2">The sequence shown here is derived from an EMBL/GenBank/DDBJ whole genome shotgun (WGS) entry which is preliminary data.</text>
</comment>
<feature type="compositionally biased region" description="Low complexity" evidence="1">
    <location>
        <begin position="391"/>
        <end position="400"/>
    </location>
</feature>
<feature type="compositionally biased region" description="Basic and acidic residues" evidence="1">
    <location>
        <begin position="607"/>
        <end position="619"/>
    </location>
</feature>
<evidence type="ECO:0000313" key="3">
    <source>
        <dbReference type="Proteomes" id="UP001301769"/>
    </source>
</evidence>
<organism evidence="2 3">
    <name type="scientific">Rhypophila decipiens</name>
    <dbReference type="NCBI Taxonomy" id="261697"/>
    <lineage>
        <taxon>Eukaryota</taxon>
        <taxon>Fungi</taxon>
        <taxon>Dikarya</taxon>
        <taxon>Ascomycota</taxon>
        <taxon>Pezizomycotina</taxon>
        <taxon>Sordariomycetes</taxon>
        <taxon>Sordariomycetidae</taxon>
        <taxon>Sordariales</taxon>
        <taxon>Naviculisporaceae</taxon>
        <taxon>Rhypophila</taxon>
    </lineage>
</organism>
<evidence type="ECO:0000256" key="1">
    <source>
        <dbReference type="SAM" id="MobiDB-lite"/>
    </source>
</evidence>
<feature type="compositionally biased region" description="Polar residues" evidence="1">
    <location>
        <begin position="334"/>
        <end position="346"/>
    </location>
</feature>